<organism evidence="5 6">
    <name type="scientific">Agrobacterium tumefaciens</name>
    <dbReference type="NCBI Taxonomy" id="358"/>
    <lineage>
        <taxon>Bacteria</taxon>
        <taxon>Pseudomonadati</taxon>
        <taxon>Pseudomonadota</taxon>
        <taxon>Alphaproteobacteria</taxon>
        <taxon>Hyphomicrobiales</taxon>
        <taxon>Rhizobiaceae</taxon>
        <taxon>Rhizobium/Agrobacterium group</taxon>
        <taxon>Agrobacterium</taxon>
        <taxon>Agrobacterium tumefaciens complex</taxon>
    </lineage>
</organism>
<dbReference type="InterPro" id="IPR029063">
    <property type="entry name" value="SAM-dependent_MTases_sf"/>
</dbReference>
<name>A0AA44F123_AGRTU</name>
<evidence type="ECO:0000256" key="3">
    <source>
        <dbReference type="PROSITE-ProRule" id="PRU00182"/>
    </source>
</evidence>
<dbReference type="PROSITE" id="PS50889">
    <property type="entry name" value="S4"/>
    <property type="match status" value="1"/>
</dbReference>
<dbReference type="GO" id="GO:0003723">
    <property type="term" value="F:RNA binding"/>
    <property type="evidence" value="ECO:0007669"/>
    <property type="project" value="UniProtKB-KW"/>
</dbReference>
<dbReference type="InterPro" id="IPR004538">
    <property type="entry name" value="Hemolysin_A/TlyA"/>
</dbReference>
<keyword evidence="1 3" id="KW-0694">RNA-binding</keyword>
<evidence type="ECO:0000256" key="1">
    <source>
        <dbReference type="ARBA" id="ARBA00022884"/>
    </source>
</evidence>
<dbReference type="InterPro" id="IPR002942">
    <property type="entry name" value="S4_RNA-bd"/>
</dbReference>
<dbReference type="Pfam" id="PF01728">
    <property type="entry name" value="FtsJ"/>
    <property type="match status" value="1"/>
</dbReference>
<dbReference type="SUPFAM" id="SSF55174">
    <property type="entry name" value="Alpha-L RNA-binding motif"/>
    <property type="match status" value="1"/>
</dbReference>
<protein>
    <submittedName>
        <fullName evidence="5">TlyA family RNA methyltransferase</fullName>
    </submittedName>
</protein>
<dbReference type="PIRSF" id="PIRSF005578">
    <property type="entry name" value="TlyA"/>
    <property type="match status" value="1"/>
</dbReference>
<dbReference type="InterPro" id="IPR002877">
    <property type="entry name" value="RNA_MeTrfase_FtsJ_dom"/>
</dbReference>
<feature type="domain" description="RNA-binding S4" evidence="4">
    <location>
        <begin position="8"/>
        <end position="73"/>
    </location>
</feature>
<sequence length="250" mass="26521">MSKTPENERLDQLLVSLRHFASRSRARDAIARGTVSVNGKTATKPSQTVAGNVKIAITDPAQAYVSRAALKLTAALDHFGLDPKGHECLDVGASTGGFTEVLLHRGAKHVISIDVGHGQMHPRIENDPRVTNLEGLNARFLTTDDIDDRSVDFIVSDVSFISIKLALAPALALAASGAHAVLLVKPQFEAGRDAISKAGLLKEPETAPAVAAELERWLVEDMGWKSLGLIPSPISGGDGNIEFLLGGEKP</sequence>
<comment type="caution">
    <text evidence="5">The sequence shown here is derived from an EMBL/GenBank/DDBJ whole genome shotgun (WGS) entry which is preliminary data.</text>
</comment>
<dbReference type="PANTHER" id="PTHR32319">
    <property type="entry name" value="BACTERIAL HEMOLYSIN-LIKE PROTEIN"/>
    <property type="match status" value="1"/>
</dbReference>
<dbReference type="PANTHER" id="PTHR32319:SF0">
    <property type="entry name" value="BACTERIAL HEMOLYSIN-LIKE PROTEIN"/>
    <property type="match status" value="1"/>
</dbReference>
<keyword evidence="5" id="KW-0808">Transferase</keyword>
<dbReference type="Gene3D" id="3.10.290.10">
    <property type="entry name" value="RNA-binding S4 domain"/>
    <property type="match status" value="1"/>
</dbReference>
<comment type="similarity">
    <text evidence="2">Belongs to the TlyA family.</text>
</comment>
<proteinExistence type="inferred from homology"/>
<dbReference type="Gene3D" id="3.40.50.150">
    <property type="entry name" value="Vaccinia Virus protein VP39"/>
    <property type="match status" value="1"/>
</dbReference>
<dbReference type="InterPro" id="IPR047048">
    <property type="entry name" value="TlyA"/>
</dbReference>
<dbReference type="SUPFAM" id="SSF53335">
    <property type="entry name" value="S-adenosyl-L-methionine-dependent methyltransferases"/>
    <property type="match status" value="1"/>
</dbReference>
<reference evidence="5" key="1">
    <citation type="journal article" date="2020" name="Science">
        <title>Unexpected conservation and global transmission of agrobacterial virulence plasmids.</title>
        <authorList>
            <person name="Weisberg A.J."/>
            <person name="Davis E.W. 2nd"/>
            <person name="Tabima J."/>
            <person name="Belcher M.S."/>
            <person name="Miller M."/>
            <person name="Kuo C.H."/>
            <person name="Loper J.E."/>
            <person name="Grunwald N.J."/>
            <person name="Putnam M.L."/>
            <person name="Chang J.H."/>
        </authorList>
    </citation>
    <scope>NUCLEOTIDE SEQUENCE</scope>
    <source>
        <strain evidence="5">17-1853-1a</strain>
    </source>
</reference>
<dbReference type="NCBIfam" id="TIGR00478">
    <property type="entry name" value="tly"/>
    <property type="match status" value="1"/>
</dbReference>
<gene>
    <name evidence="5" type="ORF">G6M46_01785</name>
</gene>
<dbReference type="SMART" id="SM00363">
    <property type="entry name" value="S4"/>
    <property type="match status" value="1"/>
</dbReference>
<dbReference type="InterPro" id="IPR036986">
    <property type="entry name" value="S4_RNA-bd_sf"/>
</dbReference>
<dbReference type="GO" id="GO:0008168">
    <property type="term" value="F:methyltransferase activity"/>
    <property type="evidence" value="ECO:0007669"/>
    <property type="project" value="UniProtKB-KW"/>
</dbReference>
<evidence type="ECO:0000256" key="2">
    <source>
        <dbReference type="ARBA" id="ARBA00029460"/>
    </source>
</evidence>
<evidence type="ECO:0000313" key="5">
    <source>
        <dbReference type="EMBL" id="NTC26885.1"/>
    </source>
</evidence>
<dbReference type="Pfam" id="PF01479">
    <property type="entry name" value="S4"/>
    <property type="match status" value="1"/>
</dbReference>
<evidence type="ECO:0000313" key="6">
    <source>
        <dbReference type="Proteomes" id="UP000702952"/>
    </source>
</evidence>
<dbReference type="CDD" id="cd00165">
    <property type="entry name" value="S4"/>
    <property type="match status" value="1"/>
</dbReference>
<dbReference type="EMBL" id="JAAMAY010000005">
    <property type="protein sequence ID" value="NTC26885.1"/>
    <property type="molecule type" value="Genomic_DNA"/>
</dbReference>
<accession>A0AA44F123</accession>
<dbReference type="CDD" id="cd02440">
    <property type="entry name" value="AdoMet_MTases"/>
    <property type="match status" value="1"/>
</dbReference>
<dbReference type="Proteomes" id="UP000702952">
    <property type="component" value="Unassembled WGS sequence"/>
</dbReference>
<dbReference type="AlphaFoldDB" id="A0AA44F123"/>
<dbReference type="RefSeq" id="WP_065658260.1">
    <property type="nucleotide sequence ID" value="NZ_CP123838.1"/>
</dbReference>
<evidence type="ECO:0000259" key="4">
    <source>
        <dbReference type="SMART" id="SM00363"/>
    </source>
</evidence>
<keyword evidence="5" id="KW-0489">Methyltransferase</keyword>
<dbReference type="GO" id="GO:0032259">
    <property type="term" value="P:methylation"/>
    <property type="evidence" value="ECO:0007669"/>
    <property type="project" value="UniProtKB-KW"/>
</dbReference>